<sequence>MESSSNSGSNSSSSSPIESSSSSTIESSFSSPIESSSFPSLPSSPSPSSDSGMNVPHIALIFGHMEPSKPITVSIARDRGAEDERCAASSRAAQTAMVGVSCSFGSRGVSNKAQRVERILVWLGSFFARVRVVRTADLNSRASLSKDFQPPYTSMSPVCTSALTTDRPEADVFFCTKKIIALYSEWRVKVL</sequence>
<gene>
    <name evidence="2" type="ORF">K491DRAFT_480147</name>
</gene>
<evidence type="ECO:0000256" key="1">
    <source>
        <dbReference type="SAM" id="MobiDB-lite"/>
    </source>
</evidence>
<reference evidence="2" key="1">
    <citation type="journal article" date="2020" name="Stud. Mycol.">
        <title>101 Dothideomycetes genomes: a test case for predicting lifestyles and emergence of pathogens.</title>
        <authorList>
            <person name="Haridas S."/>
            <person name="Albert R."/>
            <person name="Binder M."/>
            <person name="Bloem J."/>
            <person name="Labutti K."/>
            <person name="Salamov A."/>
            <person name="Andreopoulos B."/>
            <person name="Baker S."/>
            <person name="Barry K."/>
            <person name="Bills G."/>
            <person name="Bluhm B."/>
            <person name="Cannon C."/>
            <person name="Castanera R."/>
            <person name="Culley D."/>
            <person name="Daum C."/>
            <person name="Ezra D."/>
            <person name="Gonzalez J."/>
            <person name="Henrissat B."/>
            <person name="Kuo A."/>
            <person name="Liang C."/>
            <person name="Lipzen A."/>
            <person name="Lutzoni F."/>
            <person name="Magnuson J."/>
            <person name="Mondo S."/>
            <person name="Nolan M."/>
            <person name="Ohm R."/>
            <person name="Pangilinan J."/>
            <person name="Park H.-J."/>
            <person name="Ramirez L."/>
            <person name="Alfaro M."/>
            <person name="Sun H."/>
            <person name="Tritt A."/>
            <person name="Yoshinaga Y."/>
            <person name="Zwiers L.-H."/>
            <person name="Turgeon B."/>
            <person name="Goodwin S."/>
            <person name="Spatafora J."/>
            <person name="Crous P."/>
            <person name="Grigoriev I."/>
        </authorList>
    </citation>
    <scope>NUCLEOTIDE SEQUENCE</scope>
    <source>
        <strain evidence="2">CBS 122681</strain>
    </source>
</reference>
<name>A0A6A6TM66_9PLEO</name>
<feature type="compositionally biased region" description="Low complexity" evidence="1">
    <location>
        <begin position="1"/>
        <end position="51"/>
    </location>
</feature>
<evidence type="ECO:0000313" key="2">
    <source>
        <dbReference type="EMBL" id="KAF2661169.1"/>
    </source>
</evidence>
<keyword evidence="3" id="KW-1185">Reference proteome</keyword>
<proteinExistence type="predicted"/>
<dbReference type="AlphaFoldDB" id="A0A6A6TM66"/>
<feature type="region of interest" description="Disordered" evidence="1">
    <location>
        <begin position="1"/>
        <end position="52"/>
    </location>
</feature>
<dbReference type="Proteomes" id="UP000799324">
    <property type="component" value="Unassembled WGS sequence"/>
</dbReference>
<dbReference type="EMBL" id="MU004295">
    <property type="protein sequence ID" value="KAF2661169.1"/>
    <property type="molecule type" value="Genomic_DNA"/>
</dbReference>
<protein>
    <submittedName>
        <fullName evidence="2">Uncharacterized protein</fullName>
    </submittedName>
</protein>
<accession>A0A6A6TM66</accession>
<evidence type="ECO:0000313" key="3">
    <source>
        <dbReference type="Proteomes" id="UP000799324"/>
    </source>
</evidence>
<organism evidence="2 3">
    <name type="scientific">Lophiostoma macrostomum CBS 122681</name>
    <dbReference type="NCBI Taxonomy" id="1314788"/>
    <lineage>
        <taxon>Eukaryota</taxon>
        <taxon>Fungi</taxon>
        <taxon>Dikarya</taxon>
        <taxon>Ascomycota</taxon>
        <taxon>Pezizomycotina</taxon>
        <taxon>Dothideomycetes</taxon>
        <taxon>Pleosporomycetidae</taxon>
        <taxon>Pleosporales</taxon>
        <taxon>Lophiostomataceae</taxon>
        <taxon>Lophiostoma</taxon>
    </lineage>
</organism>